<feature type="repeat" description="TPR" evidence="3">
    <location>
        <begin position="220"/>
        <end position="253"/>
    </location>
</feature>
<dbReference type="SMART" id="SM00028">
    <property type="entry name" value="TPR"/>
    <property type="match status" value="5"/>
</dbReference>
<evidence type="ECO:0000256" key="3">
    <source>
        <dbReference type="PROSITE-ProRule" id="PRU00339"/>
    </source>
</evidence>
<dbReference type="EMBL" id="NIOJ01000065">
    <property type="protein sequence ID" value="PNT95509.1"/>
    <property type="molecule type" value="Genomic_DNA"/>
</dbReference>
<evidence type="ECO:0000313" key="4">
    <source>
        <dbReference type="EMBL" id="PNT95509.1"/>
    </source>
</evidence>
<accession>A0A2K2F7Z7</accession>
<organism evidence="4 5">
    <name type="scientific">Clostridium thermosuccinogenes</name>
    <dbReference type="NCBI Taxonomy" id="84032"/>
    <lineage>
        <taxon>Bacteria</taxon>
        <taxon>Bacillati</taxon>
        <taxon>Bacillota</taxon>
        <taxon>Clostridia</taxon>
        <taxon>Eubacteriales</taxon>
        <taxon>Clostridiaceae</taxon>
        <taxon>Clostridium</taxon>
    </lineage>
</organism>
<dbReference type="Pfam" id="PF13374">
    <property type="entry name" value="TPR_10"/>
    <property type="match status" value="1"/>
</dbReference>
<dbReference type="KEGG" id="cthd:CDO33_10345"/>
<dbReference type="Proteomes" id="UP000236151">
    <property type="component" value="Unassembled WGS sequence"/>
</dbReference>
<name>A0A2K2F7Z7_9CLOT</name>
<keyword evidence="5" id="KW-1185">Reference proteome</keyword>
<dbReference type="SUPFAM" id="SSF81901">
    <property type="entry name" value="HCP-like"/>
    <property type="match status" value="1"/>
</dbReference>
<evidence type="ECO:0000313" key="5">
    <source>
        <dbReference type="Proteomes" id="UP000236151"/>
    </source>
</evidence>
<dbReference type="Gene3D" id="1.25.40.10">
    <property type="entry name" value="Tetratricopeptide repeat domain"/>
    <property type="match status" value="1"/>
</dbReference>
<feature type="repeat" description="TPR" evidence="3">
    <location>
        <begin position="186"/>
        <end position="219"/>
    </location>
</feature>
<dbReference type="PROSITE" id="PS50005">
    <property type="entry name" value="TPR"/>
    <property type="match status" value="2"/>
</dbReference>
<dbReference type="PANTHER" id="PTHR45586">
    <property type="entry name" value="TPR REPEAT-CONTAINING PROTEIN PA4667"/>
    <property type="match status" value="1"/>
</dbReference>
<dbReference type="OrthoDB" id="369370at2"/>
<dbReference type="InterPro" id="IPR051012">
    <property type="entry name" value="CellSynth/LPSAsmb/PSIAsmb"/>
</dbReference>
<evidence type="ECO:0000256" key="1">
    <source>
        <dbReference type="ARBA" id="ARBA00022737"/>
    </source>
</evidence>
<sequence length="279" mass="31710">MKSNALMKFFLKFLLPVLIFVILFFFNSYAALAFAVLYIAYSLYDGRSAIFAIMGNVSYGKGDVQKSMEWFRKAYATGKAQPKTIISYAYLLLKYGKVNESEAILDKFLSKSPAFDDEMLAKSNLALVLWKKGNLDGAVDLLEEVFSKYKTTTIYGSLGYLLILKGDLEKALAFNLEAYDYNNSNSVIVDNLAQNYYLLGELDKSEEIYEKLMSQNPTYPEAYYNYGLTLEAKGKIDKALENMEKALNFQFTFLSTVSREDVENKIKELKSKKNNSGEQ</sequence>
<dbReference type="InterPro" id="IPR019734">
    <property type="entry name" value="TPR_rpt"/>
</dbReference>
<dbReference type="RefSeq" id="WP_103082935.1">
    <property type="nucleotide sequence ID" value="NZ_CP021850.1"/>
</dbReference>
<dbReference type="PANTHER" id="PTHR45586:SF1">
    <property type="entry name" value="LIPOPOLYSACCHARIDE ASSEMBLY PROTEIN B"/>
    <property type="match status" value="1"/>
</dbReference>
<reference evidence="4 5" key="1">
    <citation type="submission" date="2017-06" db="EMBL/GenBank/DDBJ databases">
        <title>Investigating the central metabolism of Clostridium thermosuccinogenes.</title>
        <authorList>
            <person name="Koendjbiharie J.G."/>
            <person name="van Kranenburg R."/>
        </authorList>
    </citation>
    <scope>NUCLEOTIDE SEQUENCE [LARGE SCALE GENOMIC DNA]</scope>
    <source>
        <strain evidence="4 5">DSM 5806</strain>
    </source>
</reference>
<comment type="caution">
    <text evidence="4">The sequence shown here is derived from an EMBL/GenBank/DDBJ whole genome shotgun (WGS) entry which is preliminary data.</text>
</comment>
<dbReference type="AlphaFoldDB" id="A0A2K2F7Z7"/>
<keyword evidence="2 3" id="KW-0802">TPR repeat</keyword>
<dbReference type="InterPro" id="IPR011990">
    <property type="entry name" value="TPR-like_helical_dom_sf"/>
</dbReference>
<protein>
    <submittedName>
        <fullName evidence="4">Uncharacterized protein</fullName>
    </submittedName>
</protein>
<keyword evidence="1" id="KW-0677">Repeat</keyword>
<dbReference type="Pfam" id="PF13431">
    <property type="entry name" value="TPR_17"/>
    <property type="match status" value="1"/>
</dbReference>
<proteinExistence type="predicted"/>
<gene>
    <name evidence="4" type="ORF">CDQ84_16985</name>
</gene>
<evidence type="ECO:0000256" key="2">
    <source>
        <dbReference type="ARBA" id="ARBA00022803"/>
    </source>
</evidence>